<organism evidence="6 7">
    <name type="scientific">Duganella alba</name>
    <dbReference type="NCBI Taxonomy" id="2666081"/>
    <lineage>
        <taxon>Bacteria</taxon>
        <taxon>Pseudomonadati</taxon>
        <taxon>Pseudomonadota</taxon>
        <taxon>Betaproteobacteria</taxon>
        <taxon>Burkholderiales</taxon>
        <taxon>Oxalobacteraceae</taxon>
        <taxon>Telluria group</taxon>
        <taxon>Duganella</taxon>
    </lineage>
</organism>
<dbReference type="SMART" id="SM00642">
    <property type="entry name" value="Aamy"/>
    <property type="match status" value="1"/>
</dbReference>
<comment type="caution">
    <text evidence="6">The sequence shown here is derived from an EMBL/GenBank/DDBJ whole genome shotgun (WGS) entry which is preliminary data.</text>
</comment>
<name>A0A6L5QDB2_9BURK</name>
<sequence length="615" mass="68852">MNKILATALLSALPLAAPAAPYQIDHMDPPLWWTGMHNTRLQLMVHGQQIADLEPALAYPGVRIAAVSRVANRNYLFVDLEIAPDTQPGKIDLTFKRGSQNVHYSYQLLARAPGSAQRAGFSSKDAIYQVMPDRFANGNPANDSAAGMSERADRANKGGRHGGDISGMADHLDYIAGMGFTMLWPTPLLESNMPDYSYHGYATTDHYRIDPRYGSNEEYRDFVAQARSKGIGVIQDVVLNHIGSRHWWLQDMPAPDWLTYQGKYVPTEHHRVALQDPYASEQDKTNFTAGWFTQSMPDLNQANPYLATYLIQNDIWWVEYAGLAGLRVDTYGYSNTDFLSRWSGALMAEYPHLNMVGEEWSPLAPVVAHWQEGKRNFNGYASHMPSMMDFPLTDAMRRGLAAGDGDEHSLTTLYEALSLDYLYPNPGNLVLFEGNHDVSRIFSELHGDEDLFRMAMAFVATAPRIPQFYTGSEILMTSNTKVRDDASYRLDFPGGWRGDTVNAFTGQGLTPQQLAAQAYVKKLFNWRKTATVIHNGKMMHYGPEQNTYVYFRYDGAKKVMVAFNKNKTDTVLKTARFHEMLDGVSAGTDVISGQRVPLAGEVKLPARSVTILEIE</sequence>
<keyword evidence="4" id="KW-0732">Signal</keyword>
<feature type="domain" description="Glycosyl hydrolase family 13 catalytic" evidence="5">
    <location>
        <begin position="129"/>
        <end position="527"/>
    </location>
</feature>
<dbReference type="PANTHER" id="PTHR10357:SF210">
    <property type="entry name" value="MALTODEXTRIN GLUCOSIDASE"/>
    <property type="match status" value="1"/>
</dbReference>
<dbReference type="Gene3D" id="2.60.40.1180">
    <property type="entry name" value="Golgi alpha-mannosidase II"/>
    <property type="match status" value="1"/>
</dbReference>
<evidence type="ECO:0000313" key="7">
    <source>
        <dbReference type="Proteomes" id="UP000481037"/>
    </source>
</evidence>
<keyword evidence="7" id="KW-1185">Reference proteome</keyword>
<dbReference type="InterPro" id="IPR013783">
    <property type="entry name" value="Ig-like_fold"/>
</dbReference>
<accession>A0A6L5QDB2</accession>
<dbReference type="InterPro" id="IPR017853">
    <property type="entry name" value="GH"/>
</dbReference>
<dbReference type="Pfam" id="PF10438">
    <property type="entry name" value="Cyc-maltodext_C"/>
    <property type="match status" value="1"/>
</dbReference>
<dbReference type="InterPro" id="IPR006047">
    <property type="entry name" value="GH13_cat_dom"/>
</dbReference>
<dbReference type="Proteomes" id="UP000481037">
    <property type="component" value="Unassembled WGS sequence"/>
</dbReference>
<feature type="region of interest" description="Disordered" evidence="3">
    <location>
        <begin position="139"/>
        <end position="162"/>
    </location>
</feature>
<dbReference type="Gene3D" id="2.60.40.10">
    <property type="entry name" value="Immunoglobulins"/>
    <property type="match status" value="1"/>
</dbReference>
<dbReference type="Gene3D" id="3.20.20.80">
    <property type="entry name" value="Glycosidases"/>
    <property type="match status" value="1"/>
</dbReference>
<dbReference type="RefSeq" id="WP_154361971.1">
    <property type="nucleotide sequence ID" value="NZ_WKJM01000003.1"/>
</dbReference>
<dbReference type="PANTHER" id="PTHR10357">
    <property type="entry name" value="ALPHA-AMYLASE FAMILY MEMBER"/>
    <property type="match status" value="1"/>
</dbReference>
<dbReference type="InterPro" id="IPR015171">
    <property type="entry name" value="Cyc-maltodext_N"/>
</dbReference>
<evidence type="ECO:0000313" key="6">
    <source>
        <dbReference type="EMBL" id="MRX07292.1"/>
    </source>
</evidence>
<dbReference type="InterPro" id="IPR014756">
    <property type="entry name" value="Ig_E-set"/>
</dbReference>
<evidence type="ECO:0000256" key="3">
    <source>
        <dbReference type="SAM" id="MobiDB-lite"/>
    </source>
</evidence>
<keyword evidence="1" id="KW-0378">Hydrolase</keyword>
<dbReference type="CDD" id="cd11340">
    <property type="entry name" value="AmyAc_bac_CMD_like_3"/>
    <property type="match status" value="1"/>
</dbReference>
<dbReference type="AlphaFoldDB" id="A0A6L5QDB2"/>
<feature type="chain" id="PRO_5026757864" evidence="4">
    <location>
        <begin position="20"/>
        <end position="615"/>
    </location>
</feature>
<dbReference type="InterPro" id="IPR019492">
    <property type="entry name" value="Cyclo-malto-dextrinase_C"/>
</dbReference>
<dbReference type="GO" id="GO:0005975">
    <property type="term" value="P:carbohydrate metabolic process"/>
    <property type="evidence" value="ECO:0007669"/>
    <property type="project" value="InterPro"/>
</dbReference>
<feature type="signal peptide" evidence="4">
    <location>
        <begin position="1"/>
        <end position="19"/>
    </location>
</feature>
<proteinExistence type="predicted"/>
<evidence type="ECO:0000256" key="1">
    <source>
        <dbReference type="ARBA" id="ARBA00022801"/>
    </source>
</evidence>
<keyword evidence="2" id="KW-0326">Glycosidase</keyword>
<dbReference type="Pfam" id="PF09087">
    <property type="entry name" value="Cyc-maltodext_N"/>
    <property type="match status" value="1"/>
</dbReference>
<reference evidence="6 7" key="1">
    <citation type="submission" date="2019-11" db="EMBL/GenBank/DDBJ databases">
        <title>Novel species isolated from a subtropical stream in China.</title>
        <authorList>
            <person name="Lu H."/>
        </authorList>
    </citation>
    <scope>NUCLEOTIDE SEQUENCE [LARGE SCALE GENOMIC DNA]</scope>
    <source>
        <strain evidence="6 7">FT25W</strain>
    </source>
</reference>
<dbReference type="SUPFAM" id="SSF81296">
    <property type="entry name" value="E set domains"/>
    <property type="match status" value="1"/>
</dbReference>
<dbReference type="Pfam" id="PF00128">
    <property type="entry name" value="Alpha-amylase"/>
    <property type="match status" value="1"/>
</dbReference>
<evidence type="ECO:0000256" key="4">
    <source>
        <dbReference type="SAM" id="SignalP"/>
    </source>
</evidence>
<gene>
    <name evidence="6" type="ORF">GJ697_05525</name>
</gene>
<dbReference type="GO" id="GO:0016798">
    <property type="term" value="F:hydrolase activity, acting on glycosyl bonds"/>
    <property type="evidence" value="ECO:0007669"/>
    <property type="project" value="UniProtKB-KW"/>
</dbReference>
<evidence type="ECO:0000259" key="5">
    <source>
        <dbReference type="SMART" id="SM00642"/>
    </source>
</evidence>
<dbReference type="InterPro" id="IPR013780">
    <property type="entry name" value="Glyco_hydro_b"/>
</dbReference>
<evidence type="ECO:0000256" key="2">
    <source>
        <dbReference type="ARBA" id="ARBA00023295"/>
    </source>
</evidence>
<dbReference type="SUPFAM" id="SSF51011">
    <property type="entry name" value="Glycosyl hydrolase domain"/>
    <property type="match status" value="1"/>
</dbReference>
<protein>
    <submittedName>
        <fullName evidence="6">Alpha-amylase</fullName>
    </submittedName>
</protein>
<dbReference type="SUPFAM" id="SSF51445">
    <property type="entry name" value="(Trans)glycosidases"/>
    <property type="match status" value="1"/>
</dbReference>
<dbReference type="EMBL" id="WKJM01000003">
    <property type="protein sequence ID" value="MRX07292.1"/>
    <property type="molecule type" value="Genomic_DNA"/>
</dbReference>